<accession>A0A6I8ME24</accession>
<dbReference type="EMBL" id="LR738855">
    <property type="protein sequence ID" value="VZH86346.1"/>
    <property type="molecule type" value="Genomic_DNA"/>
</dbReference>
<gene>
    <name evidence="2" type="ORF">FRC0190_02258</name>
    <name evidence="1" type="ORF">P8T80_11460</name>
</gene>
<dbReference type="AlphaFoldDB" id="A0A6I8ME24"/>
<dbReference type="Proteomes" id="UP000423525">
    <property type="component" value="Chromosome"/>
</dbReference>
<evidence type="ECO:0000313" key="4">
    <source>
        <dbReference type="Proteomes" id="UP001265983"/>
    </source>
</evidence>
<dbReference type="KEGG" id="crf:FRC0190_02258"/>
<organism evidence="2 3">
    <name type="scientific">Corynebacterium rouxii</name>
    <dbReference type="NCBI Taxonomy" id="2719119"/>
    <lineage>
        <taxon>Bacteria</taxon>
        <taxon>Bacillati</taxon>
        <taxon>Actinomycetota</taxon>
        <taxon>Actinomycetes</taxon>
        <taxon>Mycobacteriales</taxon>
        <taxon>Corynebacteriaceae</taxon>
        <taxon>Corynebacterium</taxon>
    </lineage>
</organism>
<evidence type="ECO:0000313" key="3">
    <source>
        <dbReference type="Proteomes" id="UP000423525"/>
    </source>
</evidence>
<dbReference type="Proteomes" id="UP001265983">
    <property type="component" value="Unassembled WGS sequence"/>
</dbReference>
<reference evidence="1 4" key="2">
    <citation type="submission" date="2023-03" db="EMBL/GenBank/DDBJ databases">
        <title>Whole genome sequence of the first Corynebacterium rouxii strains isolated in Brazil: a recent member of Corynebacterium diphtheriae complex.</title>
        <authorList>
            <person name="Vieira V."/>
            <person name="Ramos J.N."/>
            <person name="Araujo M.R.B."/>
            <person name="Baio P.V."/>
            <person name="Sant'Anna L.O."/>
            <person name="Veras J.F.C."/>
            <person name="Vieira E.M.D."/>
            <person name="Sousa M.A.B."/>
            <person name="Camargo C.H."/>
            <person name="Sacchi C.T."/>
            <person name="Campos K.R."/>
            <person name="Santos M.B.N."/>
            <person name="Bokermann S."/>
            <person name="Alvim L.B."/>
            <person name="Santos L.S."/>
            <person name="Mattos-Guaraldi A.L."/>
        </authorList>
    </citation>
    <scope>NUCLEOTIDE SEQUENCE [LARGE SCALE GENOMIC DNA]</scope>
    <source>
        <strain evidence="1 4">70862</strain>
    </source>
</reference>
<name>A0A6I8ME24_9CORY</name>
<protein>
    <submittedName>
        <fullName evidence="2">Uncharacterized protein</fullName>
    </submittedName>
</protein>
<reference evidence="2 3" key="1">
    <citation type="submission" date="2019-11" db="EMBL/GenBank/DDBJ databases">
        <authorList>
            <person name="Brisse S."/>
        </authorList>
    </citation>
    <scope>NUCLEOTIDE SEQUENCE [LARGE SCALE GENOMIC DNA]</scope>
    <source>
        <strain evidence="2">FRC0190</strain>
    </source>
</reference>
<keyword evidence="4" id="KW-1185">Reference proteome</keyword>
<dbReference type="RefSeq" id="WP_155874353.1">
    <property type="nucleotide sequence ID" value="NZ_JARUHM010000015.1"/>
</dbReference>
<sequence>MNPTITDKDSGRELWRVEDCAKHCGINTNTWHSTYTSTGRAPLPVAELGKRMPLWGAEEVQTWHKTAQAPL</sequence>
<proteinExistence type="predicted"/>
<dbReference type="EMBL" id="JARUHM010000015">
    <property type="protein sequence ID" value="MDT9411973.1"/>
    <property type="molecule type" value="Genomic_DNA"/>
</dbReference>
<evidence type="ECO:0000313" key="2">
    <source>
        <dbReference type="EMBL" id="VZH86346.1"/>
    </source>
</evidence>
<evidence type="ECO:0000313" key="1">
    <source>
        <dbReference type="EMBL" id="MDT9411973.1"/>
    </source>
</evidence>